<comment type="subcellular location">
    <subcellularLocation>
        <location evidence="1">Cytoplasm</location>
    </subcellularLocation>
</comment>
<evidence type="ECO:0000259" key="5">
    <source>
        <dbReference type="Pfam" id="PF17187"/>
    </source>
</evidence>
<dbReference type="SUPFAM" id="SSF159245">
    <property type="entry name" value="AttH-like"/>
    <property type="match status" value="1"/>
</dbReference>
<keyword evidence="7" id="KW-1185">Reference proteome</keyword>
<proteinExistence type="inferred from homology"/>
<organism evidence="6 7">
    <name type="scientific">Microbotryum silenes-dioicae</name>
    <dbReference type="NCBI Taxonomy" id="796604"/>
    <lineage>
        <taxon>Eukaryota</taxon>
        <taxon>Fungi</taxon>
        <taxon>Dikarya</taxon>
        <taxon>Basidiomycota</taxon>
        <taxon>Pucciniomycotina</taxon>
        <taxon>Microbotryomycetes</taxon>
        <taxon>Microbotryales</taxon>
        <taxon>Microbotryaceae</taxon>
        <taxon>Microbotryum</taxon>
    </lineage>
</organism>
<dbReference type="InterPro" id="IPR051385">
    <property type="entry name" value="Ceramide-binding_SVF1"/>
</dbReference>
<dbReference type="GO" id="GO:0006979">
    <property type="term" value="P:response to oxidative stress"/>
    <property type="evidence" value="ECO:0007669"/>
    <property type="project" value="InterPro"/>
</dbReference>
<feature type="domain" description="Svf1-like N-terminal" evidence="4">
    <location>
        <begin position="46"/>
        <end position="225"/>
    </location>
</feature>
<dbReference type="GO" id="GO:0005737">
    <property type="term" value="C:cytoplasm"/>
    <property type="evidence" value="ECO:0007669"/>
    <property type="project" value="UniProtKB-SubCell"/>
</dbReference>
<keyword evidence="3" id="KW-0963">Cytoplasm</keyword>
<evidence type="ECO:0000256" key="1">
    <source>
        <dbReference type="ARBA" id="ARBA00004496"/>
    </source>
</evidence>
<dbReference type="InterPro" id="IPR033394">
    <property type="entry name" value="Svf1-like_C"/>
</dbReference>
<accession>A0A2X0PFC9</accession>
<reference evidence="6 7" key="1">
    <citation type="submission" date="2016-11" db="EMBL/GenBank/DDBJ databases">
        <authorList>
            <person name="Jaros S."/>
            <person name="Januszkiewicz K."/>
            <person name="Wedrychowicz H."/>
        </authorList>
    </citation>
    <scope>NUCLEOTIDE SEQUENCE [LARGE SCALE GENOMIC DNA]</scope>
</reference>
<dbReference type="Pfam" id="PF08622">
    <property type="entry name" value="Svf1"/>
    <property type="match status" value="1"/>
</dbReference>
<dbReference type="AlphaFoldDB" id="A0A2X0PFC9"/>
<feature type="domain" description="Svf1-like C-terminal" evidence="5">
    <location>
        <begin position="227"/>
        <end position="424"/>
    </location>
</feature>
<gene>
    <name evidence="6" type="primary">BQ5605_C024g09816</name>
    <name evidence="6" type="ORF">BQ5605_C024G09816</name>
</gene>
<sequence>MSSWFVSAAPTGPNFAGVHRNFAQEAFYGPLVQEDTEWLCAGGFVTETQTFYATTEQGELIMCQVIHSSVGVWYPSIQFTFRYVNPTTSKHVWKSTAVTNFTVGGAKLDKRSSKSDQFTITVDPSKPNLYTIQGKYDDETQISLTYEALTPGWKLGAGPRGGMSYFGQLKPATTQPGTQPDLSGGADGYCVHRFWPRCAIKGILRLGTDVIQIEDARGTFIHAIQGMRPNVLASAWNFANFQSPASGGEGVALTMMEFTSCPAYGSQKVNIGSIVVGDKLVAVVAGGDGIQGGSVALHYEAVNDVETGYDAPGAIKYTWEGLTLSGEDDNLKPSASSNDISSAEIDQKLLTSKPGEPYATQGLVEKVDVLGQIPYLLKKFVNYAAGTKPYIYTWLNPVDAKVVTPGQGAKTVKGTLFSEATFVS</sequence>
<evidence type="ECO:0000313" key="7">
    <source>
        <dbReference type="Proteomes" id="UP000249464"/>
    </source>
</evidence>
<dbReference type="Pfam" id="PF17187">
    <property type="entry name" value="Svf1_C"/>
    <property type="match status" value="1"/>
</dbReference>
<dbReference type="Proteomes" id="UP000249464">
    <property type="component" value="Unassembled WGS sequence"/>
</dbReference>
<dbReference type="STRING" id="796604.A0A2X0PFC9"/>
<evidence type="ECO:0000259" key="4">
    <source>
        <dbReference type="Pfam" id="PF08622"/>
    </source>
</evidence>
<evidence type="ECO:0000256" key="2">
    <source>
        <dbReference type="ARBA" id="ARBA00009069"/>
    </source>
</evidence>
<dbReference type="PANTHER" id="PTHR47107:SF1">
    <property type="entry name" value="CERAMIDE-BINDING PROTEIN SVF1-RELATED"/>
    <property type="match status" value="1"/>
</dbReference>
<comment type="similarity">
    <text evidence="2">Belongs to the SVF1 family.</text>
</comment>
<dbReference type="EMBL" id="FQNC01000086">
    <property type="protein sequence ID" value="SGZ26008.1"/>
    <property type="molecule type" value="Genomic_DNA"/>
</dbReference>
<protein>
    <submittedName>
        <fullName evidence="6">BQ5605_C024g09816 protein</fullName>
    </submittedName>
</protein>
<name>A0A2X0PFC9_9BASI</name>
<evidence type="ECO:0000256" key="3">
    <source>
        <dbReference type="ARBA" id="ARBA00022490"/>
    </source>
</evidence>
<evidence type="ECO:0000313" key="6">
    <source>
        <dbReference type="EMBL" id="SGZ26008.1"/>
    </source>
</evidence>
<dbReference type="PANTHER" id="PTHR47107">
    <property type="entry name" value="SVF1-LIKE PROTEIN YDR222W-RELATED"/>
    <property type="match status" value="1"/>
</dbReference>
<dbReference type="InterPro" id="IPR013931">
    <property type="entry name" value="Svf1-like_N"/>
</dbReference>